<dbReference type="AlphaFoldDB" id="A0A699KXF1"/>
<feature type="chain" id="PRO_5025568750" evidence="2">
    <location>
        <begin position="27"/>
        <end position="250"/>
    </location>
</feature>
<feature type="region of interest" description="Disordered" evidence="1">
    <location>
        <begin position="83"/>
        <end position="109"/>
    </location>
</feature>
<feature type="region of interest" description="Disordered" evidence="1">
    <location>
        <begin position="41"/>
        <end position="67"/>
    </location>
</feature>
<feature type="compositionally biased region" description="Basic and acidic residues" evidence="1">
    <location>
        <begin position="98"/>
        <end position="109"/>
    </location>
</feature>
<comment type="caution">
    <text evidence="3">The sequence shown here is derived from an EMBL/GenBank/DDBJ whole genome shotgun (WGS) entry which is preliminary data.</text>
</comment>
<sequence length="250" mass="27998">MICIKSSHATLVFATIIVSLNDVTYAIRVRELCTWTPSFMIDDSDSEEDGPKGSIHHGKEENFADSDAESVADFVADLEPGVYMDTNQQVQNDDDEKDKEQVNDYSKKEVEPSAKDLFSYSDLFGLDPLINKTRAKEVVEKCSVTPEYLPGYSLIPIGEHHESQSFHQLSDDTSPKQAGFSMIQRLEETIKVGTALGLNMEGCENNLANLLAGMNAIYINVQGFGDLNKRRWVRDLCNIHKVNFLPIQET</sequence>
<name>A0A699KXF1_TANCI</name>
<proteinExistence type="predicted"/>
<protein>
    <submittedName>
        <fullName evidence="3">Uncharacterized protein</fullName>
    </submittedName>
</protein>
<feature type="signal peptide" evidence="2">
    <location>
        <begin position="1"/>
        <end position="26"/>
    </location>
</feature>
<reference evidence="3" key="1">
    <citation type="journal article" date="2019" name="Sci. Rep.">
        <title>Draft genome of Tanacetum cinerariifolium, the natural source of mosquito coil.</title>
        <authorList>
            <person name="Yamashiro T."/>
            <person name="Shiraishi A."/>
            <person name="Satake H."/>
            <person name="Nakayama K."/>
        </authorList>
    </citation>
    <scope>NUCLEOTIDE SEQUENCE</scope>
</reference>
<evidence type="ECO:0000256" key="1">
    <source>
        <dbReference type="SAM" id="MobiDB-lite"/>
    </source>
</evidence>
<dbReference type="EMBL" id="BKCJ010545786">
    <property type="protein sequence ID" value="GFB07118.1"/>
    <property type="molecule type" value="Genomic_DNA"/>
</dbReference>
<accession>A0A699KXF1</accession>
<evidence type="ECO:0000256" key="2">
    <source>
        <dbReference type="SAM" id="SignalP"/>
    </source>
</evidence>
<evidence type="ECO:0000313" key="3">
    <source>
        <dbReference type="EMBL" id="GFB07118.1"/>
    </source>
</evidence>
<gene>
    <name evidence="3" type="ORF">Tci_679089</name>
</gene>
<keyword evidence="2" id="KW-0732">Signal</keyword>
<organism evidence="3">
    <name type="scientific">Tanacetum cinerariifolium</name>
    <name type="common">Dalmatian daisy</name>
    <name type="synonym">Chrysanthemum cinerariifolium</name>
    <dbReference type="NCBI Taxonomy" id="118510"/>
    <lineage>
        <taxon>Eukaryota</taxon>
        <taxon>Viridiplantae</taxon>
        <taxon>Streptophyta</taxon>
        <taxon>Embryophyta</taxon>
        <taxon>Tracheophyta</taxon>
        <taxon>Spermatophyta</taxon>
        <taxon>Magnoliopsida</taxon>
        <taxon>eudicotyledons</taxon>
        <taxon>Gunneridae</taxon>
        <taxon>Pentapetalae</taxon>
        <taxon>asterids</taxon>
        <taxon>campanulids</taxon>
        <taxon>Asterales</taxon>
        <taxon>Asteraceae</taxon>
        <taxon>Asteroideae</taxon>
        <taxon>Anthemideae</taxon>
        <taxon>Anthemidinae</taxon>
        <taxon>Tanacetum</taxon>
    </lineage>
</organism>